<feature type="non-terminal residue" evidence="3">
    <location>
        <position position="1"/>
    </location>
</feature>
<accession>K1SLW2</accession>
<sequence>LIELFLGMQGQMEELSRQTQALNDRMQLMMEQMVLFQKNRFGRSSEKMADSEQIRFMEVDGTIVFFNEAEAVCDLDAPEPDDLELKAPKKKKQAREKSG</sequence>
<comment type="caution">
    <text evidence="3">The sequence shown here is derived from an EMBL/GenBank/DDBJ whole genome shotgun (WGS) entry which is preliminary data.</text>
</comment>
<dbReference type="InterPro" id="IPR024463">
    <property type="entry name" value="Transposase_TnpC_homeodom"/>
</dbReference>
<feature type="region of interest" description="Disordered" evidence="1">
    <location>
        <begin position="79"/>
        <end position="99"/>
    </location>
</feature>
<protein>
    <submittedName>
        <fullName evidence="3">Transposase</fullName>
    </submittedName>
</protein>
<dbReference type="AlphaFoldDB" id="K1SLW2"/>
<evidence type="ECO:0000256" key="1">
    <source>
        <dbReference type="SAM" id="MobiDB-lite"/>
    </source>
</evidence>
<dbReference type="EMBL" id="AJWZ01010472">
    <property type="protein sequence ID" value="EKC48341.1"/>
    <property type="molecule type" value="Genomic_DNA"/>
</dbReference>
<name>K1SLW2_9ZZZZ</name>
<gene>
    <name evidence="3" type="ORF">OBE_15241</name>
</gene>
<dbReference type="Pfam" id="PF13007">
    <property type="entry name" value="LZ_Tnp_IS66"/>
    <property type="match status" value="1"/>
</dbReference>
<reference evidence="3" key="1">
    <citation type="journal article" date="2013" name="Environ. Microbiol.">
        <title>Microbiota from the distal guts of lean and obese adolescents exhibit partial functional redundancy besides clear differences in community structure.</title>
        <authorList>
            <person name="Ferrer M."/>
            <person name="Ruiz A."/>
            <person name="Lanza F."/>
            <person name="Haange S.B."/>
            <person name="Oberbach A."/>
            <person name="Till H."/>
            <person name="Bargiela R."/>
            <person name="Campoy C."/>
            <person name="Segura M.T."/>
            <person name="Richter M."/>
            <person name="von Bergen M."/>
            <person name="Seifert J."/>
            <person name="Suarez A."/>
        </authorList>
    </citation>
    <scope>NUCLEOTIDE SEQUENCE</scope>
</reference>
<organism evidence="3">
    <name type="scientific">human gut metagenome</name>
    <dbReference type="NCBI Taxonomy" id="408170"/>
    <lineage>
        <taxon>unclassified sequences</taxon>
        <taxon>metagenomes</taxon>
        <taxon>organismal metagenomes</taxon>
    </lineage>
</organism>
<feature type="domain" description="Transposase TnpC homeodomain" evidence="2">
    <location>
        <begin position="30"/>
        <end position="96"/>
    </location>
</feature>
<evidence type="ECO:0000259" key="2">
    <source>
        <dbReference type="Pfam" id="PF13007"/>
    </source>
</evidence>
<evidence type="ECO:0000313" key="3">
    <source>
        <dbReference type="EMBL" id="EKC48341.1"/>
    </source>
</evidence>
<proteinExistence type="predicted"/>
<feature type="compositionally biased region" description="Basic residues" evidence="1">
    <location>
        <begin position="88"/>
        <end position="99"/>
    </location>
</feature>